<dbReference type="EMBL" id="JAHLQF010000002">
    <property type="protein sequence ID" value="MBU5484226.1"/>
    <property type="molecule type" value="Genomic_DNA"/>
</dbReference>
<accession>A0ABS6EHQ0</accession>
<evidence type="ECO:0008006" key="3">
    <source>
        <dbReference type="Google" id="ProtNLM"/>
    </source>
</evidence>
<reference evidence="1 2" key="1">
    <citation type="submission" date="2021-06" db="EMBL/GenBank/DDBJ databases">
        <authorList>
            <person name="Sun Q."/>
            <person name="Li D."/>
        </authorList>
    </citation>
    <scope>NUCLEOTIDE SEQUENCE [LARGE SCALE GENOMIC DNA]</scope>
    <source>
        <strain evidence="1 2">MSJ-11</strain>
    </source>
</reference>
<proteinExistence type="predicted"/>
<dbReference type="Proteomes" id="UP000726170">
    <property type="component" value="Unassembled WGS sequence"/>
</dbReference>
<name>A0ABS6EHQ0_9CLOT</name>
<evidence type="ECO:0000313" key="1">
    <source>
        <dbReference type="EMBL" id="MBU5484226.1"/>
    </source>
</evidence>
<organism evidence="1 2">
    <name type="scientific">Clostridium mobile</name>
    <dbReference type="NCBI Taxonomy" id="2841512"/>
    <lineage>
        <taxon>Bacteria</taxon>
        <taxon>Bacillati</taxon>
        <taxon>Bacillota</taxon>
        <taxon>Clostridia</taxon>
        <taxon>Eubacteriales</taxon>
        <taxon>Clostridiaceae</taxon>
        <taxon>Clostridium</taxon>
    </lineage>
</organism>
<protein>
    <recommendedName>
        <fullName evidence="3">HEAT repeat domain-containing protein</fullName>
    </recommendedName>
</protein>
<comment type="caution">
    <text evidence="1">The sequence shown here is derived from an EMBL/GenBank/DDBJ whole genome shotgun (WGS) entry which is preliminary data.</text>
</comment>
<keyword evidence="2" id="KW-1185">Reference proteome</keyword>
<gene>
    <name evidence="1" type="ORF">KQI86_07775</name>
</gene>
<dbReference type="RefSeq" id="WP_216438714.1">
    <property type="nucleotide sequence ID" value="NZ_JAHLQF010000002.1"/>
</dbReference>
<sequence>MKEKDIEAIKHYWDAAFDKKLYIDENNPKTAQARKDLLSSLSEHITQIEIFNAWLKRECLNRNADGLDYMLTLGTTFDLFDRESLKVLQMIACDDWHHDAENLVAVFEEHPTDFTNKILYDMALSRYPNHYYSDDENGSVTRKCVWALWRLGDIDSIKSLANSEDKIAEGYAQNQLEKLKKK</sequence>
<evidence type="ECO:0000313" key="2">
    <source>
        <dbReference type="Proteomes" id="UP000726170"/>
    </source>
</evidence>